<dbReference type="SUPFAM" id="SSF56112">
    <property type="entry name" value="Protein kinase-like (PK-like)"/>
    <property type="match status" value="1"/>
</dbReference>
<evidence type="ECO:0000256" key="3">
    <source>
        <dbReference type="ARBA" id="ARBA00022679"/>
    </source>
</evidence>
<dbReference type="PROSITE" id="PS00108">
    <property type="entry name" value="PROTEIN_KINASE_ST"/>
    <property type="match status" value="1"/>
</dbReference>
<dbReference type="InterPro" id="IPR050660">
    <property type="entry name" value="NEK_Ser/Thr_kinase"/>
</dbReference>
<evidence type="ECO:0000256" key="5">
    <source>
        <dbReference type="ARBA" id="ARBA00022777"/>
    </source>
</evidence>
<dbReference type="EC" id="2.7.11.1" evidence="2"/>
<evidence type="ECO:0000256" key="1">
    <source>
        <dbReference type="ARBA" id="ARBA00010886"/>
    </source>
</evidence>
<proteinExistence type="inferred from homology"/>
<protein>
    <recommendedName>
        <fullName evidence="2">non-specific serine/threonine protein kinase</fullName>
        <ecNumber evidence="2">2.7.11.1</ecNumber>
    </recommendedName>
</protein>
<dbReference type="InParanoid" id="K9U8U1"/>
<dbReference type="STRING" id="251229.Chro_5481"/>
<feature type="binding site" evidence="7">
    <location>
        <position position="44"/>
    </location>
    <ligand>
        <name>ATP</name>
        <dbReference type="ChEBI" id="CHEBI:30616"/>
    </ligand>
</feature>
<dbReference type="CDD" id="cd14014">
    <property type="entry name" value="STKc_PknB_like"/>
    <property type="match status" value="1"/>
</dbReference>
<name>K9U8U1_CHRTP</name>
<dbReference type="AlphaFoldDB" id="K9U8U1"/>
<dbReference type="EMBL" id="CP003597">
    <property type="protein sequence ID" value="AFY90841.1"/>
    <property type="molecule type" value="Genomic_DNA"/>
</dbReference>
<comment type="similarity">
    <text evidence="1">Belongs to the protein kinase superfamily. NEK Ser/Thr protein kinase family. NIMA subfamily.</text>
</comment>
<dbReference type="HOGENOM" id="CLU_559980_0_0_3"/>
<dbReference type="InterPro" id="IPR017441">
    <property type="entry name" value="Protein_kinase_ATP_BS"/>
</dbReference>
<dbReference type="eggNOG" id="COG0515">
    <property type="taxonomic scope" value="Bacteria"/>
</dbReference>
<evidence type="ECO:0000256" key="6">
    <source>
        <dbReference type="ARBA" id="ARBA00022840"/>
    </source>
</evidence>
<dbReference type="Proteomes" id="UP000010384">
    <property type="component" value="Chromosome"/>
</dbReference>
<dbReference type="SMART" id="SM00220">
    <property type="entry name" value="S_TKc"/>
    <property type="match status" value="1"/>
</dbReference>
<sequence length="509" mass="57496">MRDPNLNRILANRYQLQQVLGAGAMGQVYLAHDKLLGGVPVAVKLLSISIHNKKLRVQERFEQEAKTCAILGQKSIHIVRVMDYGVVEENGTPFYVMEYLKGKNLSDVIRNYALSLPRFLSIGRQISLGLECAHQGIPVDGKTYPIIHRDIKPSNVLLIQDNSLGELAKLLDFGIAKLLQADSSQTRYYMGTFAYSSPEQMEGSELTNRSDIYSLGVMLFEMLTGNIPIQANTDSFGGWFKAHHYQPPRSFETSEPKFPIPPQLKDLVMSCLAKAPSDRPQNVSEIIKVFTLLEQPRDRSLPLTTQPITPQTPSSGNEPANTIVAPQKGQLTTDAICRLTRWPQNKPIADIVFPQSIQINDEESPALWVMLSQIEVNKRLVNRTYNHFLFITSPSPMMLWITALHHRAYGTKWLTYYLDLKNSQNRDLIQSIGIKGYYRVLLFARETPQYASSCLLIHVASSQGILLQQWYLLSQSSNIHGDVQLSKSLLKQEYEKIKPQILMKLEASV</sequence>
<evidence type="ECO:0000256" key="7">
    <source>
        <dbReference type="PROSITE-ProRule" id="PRU10141"/>
    </source>
</evidence>
<keyword evidence="6 7" id="KW-0067">ATP-binding</keyword>
<dbReference type="InterPro" id="IPR008271">
    <property type="entry name" value="Ser/Thr_kinase_AS"/>
</dbReference>
<dbReference type="Gene3D" id="1.10.510.10">
    <property type="entry name" value="Transferase(Phosphotransferase) domain 1"/>
    <property type="match status" value="1"/>
</dbReference>
<dbReference type="GO" id="GO:0005524">
    <property type="term" value="F:ATP binding"/>
    <property type="evidence" value="ECO:0007669"/>
    <property type="project" value="UniProtKB-UniRule"/>
</dbReference>
<keyword evidence="10" id="KW-0723">Serine/threonine-protein kinase</keyword>
<dbReference type="PANTHER" id="PTHR43671:SF13">
    <property type="entry name" value="SERINE_THREONINE-PROTEIN KINASE NEK2"/>
    <property type="match status" value="1"/>
</dbReference>
<dbReference type="Gene3D" id="3.30.200.20">
    <property type="entry name" value="Phosphorylase Kinase, domain 1"/>
    <property type="match status" value="1"/>
</dbReference>
<keyword evidence="4 7" id="KW-0547">Nucleotide-binding</keyword>
<feature type="region of interest" description="Disordered" evidence="8">
    <location>
        <begin position="301"/>
        <end position="321"/>
    </location>
</feature>
<evidence type="ECO:0000256" key="4">
    <source>
        <dbReference type="ARBA" id="ARBA00022741"/>
    </source>
</evidence>
<organism evidence="10 11">
    <name type="scientific">Chroococcidiopsis thermalis (strain PCC 7203)</name>
    <dbReference type="NCBI Taxonomy" id="251229"/>
    <lineage>
        <taxon>Bacteria</taxon>
        <taxon>Bacillati</taxon>
        <taxon>Cyanobacteriota</taxon>
        <taxon>Cyanophyceae</taxon>
        <taxon>Chroococcidiopsidales</taxon>
        <taxon>Chroococcidiopsidaceae</taxon>
        <taxon>Chroococcidiopsis</taxon>
    </lineage>
</organism>
<dbReference type="InterPro" id="IPR000719">
    <property type="entry name" value="Prot_kinase_dom"/>
</dbReference>
<keyword evidence="5 10" id="KW-0418">Kinase</keyword>
<feature type="compositionally biased region" description="Low complexity" evidence="8">
    <location>
        <begin position="301"/>
        <end position="313"/>
    </location>
</feature>
<dbReference type="PATRIC" id="fig|251229.3.peg.6403"/>
<dbReference type="GO" id="GO:0004674">
    <property type="term" value="F:protein serine/threonine kinase activity"/>
    <property type="evidence" value="ECO:0007669"/>
    <property type="project" value="UniProtKB-KW"/>
</dbReference>
<dbReference type="RefSeq" id="WP_015157378.1">
    <property type="nucleotide sequence ID" value="NC_019695.1"/>
</dbReference>
<dbReference type="KEGG" id="cthe:Chro_5481"/>
<evidence type="ECO:0000313" key="10">
    <source>
        <dbReference type="EMBL" id="AFY90841.1"/>
    </source>
</evidence>
<dbReference type="InterPro" id="IPR011009">
    <property type="entry name" value="Kinase-like_dom_sf"/>
</dbReference>
<reference evidence="10 11" key="1">
    <citation type="submission" date="2012-06" db="EMBL/GenBank/DDBJ databases">
        <title>Finished chromosome of genome of Chroococcidiopsis thermalis PCC 7203.</title>
        <authorList>
            <consortium name="US DOE Joint Genome Institute"/>
            <person name="Gugger M."/>
            <person name="Coursin T."/>
            <person name="Rippka R."/>
            <person name="Tandeau De Marsac N."/>
            <person name="Huntemann M."/>
            <person name="Wei C.-L."/>
            <person name="Han J."/>
            <person name="Detter J.C."/>
            <person name="Han C."/>
            <person name="Tapia R."/>
            <person name="Davenport K."/>
            <person name="Daligault H."/>
            <person name="Erkkila T."/>
            <person name="Gu W."/>
            <person name="Munk A.C.C."/>
            <person name="Teshima H."/>
            <person name="Xu Y."/>
            <person name="Chain P."/>
            <person name="Chen A."/>
            <person name="Krypides N."/>
            <person name="Mavromatis K."/>
            <person name="Markowitz V."/>
            <person name="Szeto E."/>
            <person name="Ivanova N."/>
            <person name="Mikhailova N."/>
            <person name="Ovchinnikova G."/>
            <person name="Pagani I."/>
            <person name="Pati A."/>
            <person name="Goodwin L."/>
            <person name="Peters L."/>
            <person name="Pitluck S."/>
            <person name="Woyke T."/>
            <person name="Kerfeld C."/>
        </authorList>
    </citation>
    <scope>NUCLEOTIDE SEQUENCE [LARGE SCALE GENOMIC DNA]</scope>
    <source>
        <strain evidence="10 11">PCC 7203</strain>
    </source>
</reference>
<evidence type="ECO:0000313" key="11">
    <source>
        <dbReference type="Proteomes" id="UP000010384"/>
    </source>
</evidence>
<evidence type="ECO:0000256" key="8">
    <source>
        <dbReference type="SAM" id="MobiDB-lite"/>
    </source>
</evidence>
<keyword evidence="3" id="KW-0808">Transferase</keyword>
<dbReference type="Pfam" id="PF00069">
    <property type="entry name" value="Pkinase"/>
    <property type="match status" value="1"/>
</dbReference>
<feature type="domain" description="Protein kinase" evidence="9">
    <location>
        <begin position="14"/>
        <end position="291"/>
    </location>
</feature>
<dbReference type="PROSITE" id="PS00107">
    <property type="entry name" value="PROTEIN_KINASE_ATP"/>
    <property type="match status" value="1"/>
</dbReference>
<dbReference type="OrthoDB" id="9788659at2"/>
<dbReference type="PANTHER" id="PTHR43671">
    <property type="entry name" value="SERINE/THREONINE-PROTEIN KINASE NEK"/>
    <property type="match status" value="1"/>
</dbReference>
<gene>
    <name evidence="10" type="ORF">Chro_5481</name>
</gene>
<keyword evidence="11" id="KW-1185">Reference proteome</keyword>
<evidence type="ECO:0000259" key="9">
    <source>
        <dbReference type="PROSITE" id="PS50011"/>
    </source>
</evidence>
<accession>K9U8U1</accession>
<dbReference type="PROSITE" id="PS50011">
    <property type="entry name" value="PROTEIN_KINASE_DOM"/>
    <property type="match status" value="1"/>
</dbReference>
<evidence type="ECO:0000256" key="2">
    <source>
        <dbReference type="ARBA" id="ARBA00012513"/>
    </source>
</evidence>